<reference evidence="1 3" key="2">
    <citation type="journal article" date="2014" name="BMC Genomics">
        <title>An improved genome release (version Mt4.0) for the model legume Medicago truncatula.</title>
        <authorList>
            <person name="Tang H."/>
            <person name="Krishnakumar V."/>
            <person name="Bidwell S."/>
            <person name="Rosen B."/>
            <person name="Chan A."/>
            <person name="Zhou S."/>
            <person name="Gentzbittel L."/>
            <person name="Childs K.L."/>
            <person name="Yandell M."/>
            <person name="Gundlach H."/>
            <person name="Mayer K.F."/>
            <person name="Schwartz D.C."/>
            <person name="Town C.D."/>
        </authorList>
    </citation>
    <scope>GENOME REANNOTATION</scope>
    <source>
        <strain evidence="2 3">cv. Jemalong A17</strain>
    </source>
</reference>
<evidence type="ECO:0000313" key="2">
    <source>
        <dbReference type="EnsemblPlants" id="AES94151"/>
    </source>
</evidence>
<name>G7KEU4_MEDTR</name>
<dbReference type="PaxDb" id="3880-AES94151"/>
<sequence length="109" mass="13297">MREKYKQQFDVERVLRSKILYNLWSTLHFIMTIQRGLKRKHVHKEENCSVPHVCHYIFVIWYQITELSLLSIIRSHCHRLQEPLLPPLLKRFRLKARPKCTLKFENDAI</sequence>
<organism evidence="1 3">
    <name type="scientific">Medicago truncatula</name>
    <name type="common">Barrel medic</name>
    <name type="synonym">Medicago tribuloides</name>
    <dbReference type="NCBI Taxonomy" id="3880"/>
    <lineage>
        <taxon>Eukaryota</taxon>
        <taxon>Viridiplantae</taxon>
        <taxon>Streptophyta</taxon>
        <taxon>Embryophyta</taxon>
        <taxon>Tracheophyta</taxon>
        <taxon>Spermatophyta</taxon>
        <taxon>Magnoliopsida</taxon>
        <taxon>eudicotyledons</taxon>
        <taxon>Gunneridae</taxon>
        <taxon>Pentapetalae</taxon>
        <taxon>rosids</taxon>
        <taxon>fabids</taxon>
        <taxon>Fabales</taxon>
        <taxon>Fabaceae</taxon>
        <taxon>Papilionoideae</taxon>
        <taxon>50 kb inversion clade</taxon>
        <taxon>NPAAA clade</taxon>
        <taxon>Hologalegina</taxon>
        <taxon>IRL clade</taxon>
        <taxon>Trifolieae</taxon>
        <taxon>Medicago</taxon>
    </lineage>
</organism>
<dbReference type="Proteomes" id="UP000002051">
    <property type="component" value="Chromosome 5"/>
</dbReference>
<reference evidence="2" key="3">
    <citation type="submission" date="2015-04" db="UniProtKB">
        <authorList>
            <consortium name="EnsemblPlants"/>
        </authorList>
    </citation>
    <scope>IDENTIFICATION</scope>
    <source>
        <strain evidence="2">cv. Jemalong A17</strain>
    </source>
</reference>
<dbReference type="HOGENOM" id="CLU_2187848_0_0_1"/>
<gene>
    <name evidence="1" type="ordered locus">MTR_5g011290</name>
</gene>
<proteinExistence type="predicted"/>
<dbReference type="EMBL" id="CM001221">
    <property type="protein sequence ID" value="AES94151.1"/>
    <property type="molecule type" value="Genomic_DNA"/>
</dbReference>
<evidence type="ECO:0000313" key="1">
    <source>
        <dbReference type="EMBL" id="AES94151.1"/>
    </source>
</evidence>
<reference evidence="1 3" key="1">
    <citation type="journal article" date="2011" name="Nature">
        <title>The Medicago genome provides insight into the evolution of rhizobial symbioses.</title>
        <authorList>
            <person name="Young N.D."/>
            <person name="Debelle F."/>
            <person name="Oldroyd G.E."/>
            <person name="Geurts R."/>
            <person name="Cannon S.B."/>
            <person name="Udvardi M.K."/>
            <person name="Benedito V.A."/>
            <person name="Mayer K.F."/>
            <person name="Gouzy J."/>
            <person name="Schoof H."/>
            <person name="Van de Peer Y."/>
            <person name="Proost S."/>
            <person name="Cook D.R."/>
            <person name="Meyers B.C."/>
            <person name="Spannagl M."/>
            <person name="Cheung F."/>
            <person name="De Mita S."/>
            <person name="Krishnakumar V."/>
            <person name="Gundlach H."/>
            <person name="Zhou S."/>
            <person name="Mudge J."/>
            <person name="Bharti A.K."/>
            <person name="Murray J.D."/>
            <person name="Naoumkina M.A."/>
            <person name="Rosen B."/>
            <person name="Silverstein K.A."/>
            <person name="Tang H."/>
            <person name="Rombauts S."/>
            <person name="Zhao P.X."/>
            <person name="Zhou P."/>
            <person name="Barbe V."/>
            <person name="Bardou P."/>
            <person name="Bechner M."/>
            <person name="Bellec A."/>
            <person name="Berger A."/>
            <person name="Berges H."/>
            <person name="Bidwell S."/>
            <person name="Bisseling T."/>
            <person name="Choisne N."/>
            <person name="Couloux A."/>
            <person name="Denny R."/>
            <person name="Deshpande S."/>
            <person name="Dai X."/>
            <person name="Doyle J.J."/>
            <person name="Dudez A.M."/>
            <person name="Farmer A.D."/>
            <person name="Fouteau S."/>
            <person name="Franken C."/>
            <person name="Gibelin C."/>
            <person name="Gish J."/>
            <person name="Goldstein S."/>
            <person name="Gonzalez A.J."/>
            <person name="Green P.J."/>
            <person name="Hallab A."/>
            <person name="Hartog M."/>
            <person name="Hua A."/>
            <person name="Humphray S.J."/>
            <person name="Jeong D.H."/>
            <person name="Jing Y."/>
            <person name="Jocker A."/>
            <person name="Kenton S.M."/>
            <person name="Kim D.J."/>
            <person name="Klee K."/>
            <person name="Lai H."/>
            <person name="Lang C."/>
            <person name="Lin S."/>
            <person name="Macmil S.L."/>
            <person name="Magdelenat G."/>
            <person name="Matthews L."/>
            <person name="McCorrison J."/>
            <person name="Monaghan E.L."/>
            <person name="Mun J.H."/>
            <person name="Najar F.Z."/>
            <person name="Nicholson C."/>
            <person name="Noirot C."/>
            <person name="O'Bleness M."/>
            <person name="Paule C.R."/>
            <person name="Poulain J."/>
            <person name="Prion F."/>
            <person name="Qin B."/>
            <person name="Qu C."/>
            <person name="Retzel E.F."/>
            <person name="Riddle C."/>
            <person name="Sallet E."/>
            <person name="Samain S."/>
            <person name="Samson N."/>
            <person name="Sanders I."/>
            <person name="Saurat O."/>
            <person name="Scarpelli C."/>
            <person name="Schiex T."/>
            <person name="Segurens B."/>
            <person name="Severin A.J."/>
            <person name="Sherrier D.J."/>
            <person name="Shi R."/>
            <person name="Sims S."/>
            <person name="Singer S.R."/>
            <person name="Sinharoy S."/>
            <person name="Sterck L."/>
            <person name="Viollet A."/>
            <person name="Wang B.B."/>
            <person name="Wang K."/>
            <person name="Wang M."/>
            <person name="Wang X."/>
            <person name="Warfsmann J."/>
            <person name="Weissenbach J."/>
            <person name="White D.D."/>
            <person name="White J.D."/>
            <person name="Wiley G.B."/>
            <person name="Wincker P."/>
            <person name="Xing Y."/>
            <person name="Yang L."/>
            <person name="Yao Z."/>
            <person name="Ying F."/>
            <person name="Zhai J."/>
            <person name="Zhou L."/>
            <person name="Zuber A."/>
            <person name="Denarie J."/>
            <person name="Dixon R.A."/>
            <person name="May G.D."/>
            <person name="Schwartz D.C."/>
            <person name="Rogers J."/>
            <person name="Quetier F."/>
            <person name="Town C.D."/>
            <person name="Roe B.A."/>
        </authorList>
    </citation>
    <scope>NUCLEOTIDE SEQUENCE [LARGE SCALE GENOMIC DNA]</scope>
    <source>
        <strain evidence="1">A17</strain>
        <strain evidence="2 3">cv. Jemalong A17</strain>
    </source>
</reference>
<evidence type="ECO:0000313" key="3">
    <source>
        <dbReference type="Proteomes" id="UP000002051"/>
    </source>
</evidence>
<keyword evidence="3" id="KW-1185">Reference proteome</keyword>
<dbReference type="AlphaFoldDB" id="G7KEU4"/>
<accession>G7KEU4</accession>
<protein>
    <submittedName>
        <fullName evidence="1 2">Uncharacterized protein</fullName>
    </submittedName>
</protein>
<dbReference type="EnsemblPlants" id="AES94151">
    <property type="protein sequence ID" value="AES94151"/>
    <property type="gene ID" value="MTR_5g011290"/>
</dbReference>